<name>A0ABP8EYJ7_9MICO</name>
<dbReference type="RefSeq" id="WP_345043886.1">
    <property type="nucleotide sequence ID" value="NZ_BAABBA010000021.1"/>
</dbReference>
<dbReference type="InterPro" id="IPR036513">
    <property type="entry name" value="STAS_dom_sf"/>
</dbReference>
<reference evidence="3" key="1">
    <citation type="journal article" date="2019" name="Int. J. Syst. Evol. Microbiol.">
        <title>The Global Catalogue of Microorganisms (GCM) 10K type strain sequencing project: providing services to taxonomists for standard genome sequencing and annotation.</title>
        <authorList>
            <consortium name="The Broad Institute Genomics Platform"/>
            <consortium name="The Broad Institute Genome Sequencing Center for Infectious Disease"/>
            <person name="Wu L."/>
            <person name="Ma J."/>
        </authorList>
    </citation>
    <scope>NUCLEOTIDE SEQUENCE [LARGE SCALE GENOMIC DNA]</scope>
    <source>
        <strain evidence="3">JCM 17459</strain>
    </source>
</reference>
<dbReference type="SUPFAM" id="SSF52091">
    <property type="entry name" value="SpoIIaa-like"/>
    <property type="match status" value="1"/>
</dbReference>
<accession>A0ABP8EYJ7</accession>
<dbReference type="InterPro" id="IPR058548">
    <property type="entry name" value="MlaB-like_STAS"/>
</dbReference>
<dbReference type="InterPro" id="IPR002645">
    <property type="entry name" value="STAS_dom"/>
</dbReference>
<dbReference type="CDD" id="cd07043">
    <property type="entry name" value="STAS_anti-anti-sigma_factors"/>
    <property type="match status" value="1"/>
</dbReference>
<organism evidence="2 3">
    <name type="scientific">Georgenia daeguensis</name>
    <dbReference type="NCBI Taxonomy" id="908355"/>
    <lineage>
        <taxon>Bacteria</taxon>
        <taxon>Bacillati</taxon>
        <taxon>Actinomycetota</taxon>
        <taxon>Actinomycetes</taxon>
        <taxon>Micrococcales</taxon>
        <taxon>Bogoriellaceae</taxon>
        <taxon>Georgenia</taxon>
    </lineage>
</organism>
<evidence type="ECO:0000313" key="3">
    <source>
        <dbReference type="Proteomes" id="UP001499841"/>
    </source>
</evidence>
<dbReference type="Pfam" id="PF13466">
    <property type="entry name" value="STAS_2"/>
    <property type="match status" value="1"/>
</dbReference>
<evidence type="ECO:0000259" key="1">
    <source>
        <dbReference type="PROSITE" id="PS50801"/>
    </source>
</evidence>
<dbReference type="PROSITE" id="PS50801">
    <property type="entry name" value="STAS"/>
    <property type="match status" value="1"/>
</dbReference>
<protein>
    <recommendedName>
        <fullName evidence="1">STAS domain-containing protein</fullName>
    </recommendedName>
</protein>
<dbReference type="Gene3D" id="3.30.750.24">
    <property type="entry name" value="STAS domain"/>
    <property type="match status" value="1"/>
</dbReference>
<dbReference type="EMBL" id="BAABBA010000021">
    <property type="protein sequence ID" value="GAA4289069.1"/>
    <property type="molecule type" value="Genomic_DNA"/>
</dbReference>
<proteinExistence type="predicted"/>
<dbReference type="Proteomes" id="UP001499841">
    <property type="component" value="Unassembled WGS sequence"/>
</dbReference>
<evidence type="ECO:0000313" key="2">
    <source>
        <dbReference type="EMBL" id="GAA4289069.1"/>
    </source>
</evidence>
<feature type="domain" description="STAS" evidence="1">
    <location>
        <begin position="25"/>
        <end position="117"/>
    </location>
</feature>
<keyword evidence="3" id="KW-1185">Reference proteome</keyword>
<gene>
    <name evidence="2" type="ORF">GCM10022262_34300</name>
</gene>
<comment type="caution">
    <text evidence="2">The sequence shown here is derived from an EMBL/GenBank/DDBJ whole genome shotgun (WGS) entry which is preliminary data.</text>
</comment>
<sequence length="117" mass="12380">MDRFLHGARSGAGTARLIAGGGERVLLELSGEVDAQLWPDLQHLGGEAERHAVPIDVDLRRVTFMDSTGISFLAGLVHRGAAPVRVLNPSPAATFLLEVAGLADRVQVEDFGGTSHD</sequence>